<dbReference type="EMBL" id="CATOUU010001177">
    <property type="protein sequence ID" value="CAI9977303.1"/>
    <property type="molecule type" value="Genomic_DNA"/>
</dbReference>
<feature type="transmembrane region" description="Helical" evidence="1">
    <location>
        <begin position="102"/>
        <end position="123"/>
    </location>
</feature>
<accession>A0AA86RM21</accession>
<dbReference type="AlphaFoldDB" id="A0AA86RM21"/>
<keyword evidence="1" id="KW-0472">Membrane</keyword>
<dbReference type="EMBL" id="CAXDID020000022">
    <property type="protein sequence ID" value="CAL5988460.1"/>
    <property type="molecule type" value="Genomic_DNA"/>
</dbReference>
<evidence type="ECO:0000256" key="1">
    <source>
        <dbReference type="SAM" id="Phobius"/>
    </source>
</evidence>
<reference evidence="3 4" key="2">
    <citation type="submission" date="2024-07" db="EMBL/GenBank/DDBJ databases">
        <authorList>
            <person name="Akdeniz Z."/>
        </authorList>
    </citation>
    <scope>NUCLEOTIDE SEQUENCE [LARGE SCALE GENOMIC DNA]</scope>
</reference>
<name>A0AA86RM21_9EUKA</name>
<dbReference type="Gene3D" id="1.25.40.20">
    <property type="entry name" value="Ankyrin repeat-containing domain"/>
    <property type="match status" value="1"/>
</dbReference>
<sequence length="125" mass="14353">MSSNPKKQWFLAAQTGNVEILKQQQFFTVKNEQNETALMIAIKHSRIDAVKYLIDAENNSEILQFAKLYQNQQIINLIESQNKKEHQKTRTNQGQQKEGQNFINNLWAVIGCSLGAIIAIFSMKK</sequence>
<evidence type="ECO:0000313" key="2">
    <source>
        <dbReference type="EMBL" id="CAI9977303.1"/>
    </source>
</evidence>
<dbReference type="InterPro" id="IPR036770">
    <property type="entry name" value="Ankyrin_rpt-contain_sf"/>
</dbReference>
<proteinExistence type="predicted"/>
<evidence type="ECO:0000313" key="3">
    <source>
        <dbReference type="EMBL" id="CAL5988460.1"/>
    </source>
</evidence>
<gene>
    <name evidence="3" type="ORF">HINF_LOCUS10386</name>
    <name evidence="2" type="ORF">HINF_LOCUS64948</name>
</gene>
<keyword evidence="1" id="KW-1133">Transmembrane helix</keyword>
<dbReference type="SUPFAM" id="SSF140860">
    <property type="entry name" value="Pseudo ankyrin repeat-like"/>
    <property type="match status" value="1"/>
</dbReference>
<protein>
    <submittedName>
        <fullName evidence="2">Ankyrin repeat protein 1</fullName>
    </submittedName>
    <submittedName>
        <fullName evidence="3">Ankyrin_repeat protein 1</fullName>
    </submittedName>
</protein>
<dbReference type="Pfam" id="PF12796">
    <property type="entry name" value="Ank_2"/>
    <property type="match status" value="1"/>
</dbReference>
<keyword evidence="4" id="KW-1185">Reference proteome</keyword>
<keyword evidence="1" id="KW-0812">Transmembrane</keyword>
<evidence type="ECO:0000313" key="4">
    <source>
        <dbReference type="Proteomes" id="UP001642409"/>
    </source>
</evidence>
<dbReference type="Proteomes" id="UP001642409">
    <property type="component" value="Unassembled WGS sequence"/>
</dbReference>
<comment type="caution">
    <text evidence="2">The sequence shown here is derived from an EMBL/GenBank/DDBJ whole genome shotgun (WGS) entry which is preliminary data.</text>
</comment>
<reference evidence="2" key="1">
    <citation type="submission" date="2023-06" db="EMBL/GenBank/DDBJ databases">
        <authorList>
            <person name="Kurt Z."/>
        </authorList>
    </citation>
    <scope>NUCLEOTIDE SEQUENCE</scope>
</reference>
<organism evidence="2">
    <name type="scientific">Hexamita inflata</name>
    <dbReference type="NCBI Taxonomy" id="28002"/>
    <lineage>
        <taxon>Eukaryota</taxon>
        <taxon>Metamonada</taxon>
        <taxon>Diplomonadida</taxon>
        <taxon>Hexamitidae</taxon>
        <taxon>Hexamitinae</taxon>
        <taxon>Hexamita</taxon>
    </lineage>
</organism>
<dbReference type="InterPro" id="IPR002110">
    <property type="entry name" value="Ankyrin_rpt"/>
</dbReference>